<dbReference type="Pfam" id="PF05175">
    <property type="entry name" value="MTS"/>
    <property type="match status" value="1"/>
</dbReference>
<keyword evidence="2" id="KW-0949">S-adenosyl-L-methionine</keyword>
<organism evidence="4">
    <name type="scientific">Chelativorans sp. (strain BNC1)</name>
    <dbReference type="NCBI Taxonomy" id="266779"/>
    <lineage>
        <taxon>Bacteria</taxon>
        <taxon>Pseudomonadati</taxon>
        <taxon>Pseudomonadota</taxon>
        <taxon>Alphaproteobacteria</taxon>
        <taxon>Hyphomicrobiales</taxon>
        <taxon>Phyllobacteriaceae</taxon>
        <taxon>Chelativorans</taxon>
    </lineage>
</organism>
<dbReference type="InterPro" id="IPR029063">
    <property type="entry name" value="SAM-dependent_MTases_sf"/>
</dbReference>
<sequence>MREVGAGRTPLPVDLNSGQKPFQISARPMNPNPDYTIDAFHRGAFHLVQPANKGHRAGLDAMLLAGAVPKGFSGRVADLGAGAGAAGFAVAARCPAASVLLVEHAAEMVGCARQSRDLPANTGLAGRIDVLQADVELSGPARKSAGLADRSFDFIIMNPPFNAARDRATPDQLKRAAHVMTEGLFERWIRTASAIGRARAEVAIIARPASLADILAALEGRFGSPRCLPIHPRPDAEAIRIIVRARKGARGALTLAAPLILHEGGGRDFTMRSDAIINGRETLFVE</sequence>
<evidence type="ECO:0000256" key="1">
    <source>
        <dbReference type="ARBA" id="ARBA00022603"/>
    </source>
</evidence>
<accession>Q11KG6</accession>
<keyword evidence="4" id="KW-0808">Transferase</keyword>
<dbReference type="PANTHER" id="PTHR47739">
    <property type="entry name" value="TRNA1(VAL) (ADENINE(37)-N6)-METHYLTRANSFERASE"/>
    <property type="match status" value="1"/>
</dbReference>
<protein>
    <submittedName>
        <fullName evidence="4">Methyltransferase small</fullName>
    </submittedName>
</protein>
<dbReference type="HOGENOM" id="CLU_061983_1_1_5"/>
<gene>
    <name evidence="4" type="ordered locus">Meso_0709</name>
</gene>
<dbReference type="eggNOG" id="COG4123">
    <property type="taxonomic scope" value="Bacteria"/>
</dbReference>
<dbReference type="InterPro" id="IPR007848">
    <property type="entry name" value="Small_mtfrase_dom"/>
</dbReference>
<evidence type="ECO:0000259" key="3">
    <source>
        <dbReference type="Pfam" id="PF05175"/>
    </source>
</evidence>
<dbReference type="GO" id="GO:0008757">
    <property type="term" value="F:S-adenosylmethionine-dependent methyltransferase activity"/>
    <property type="evidence" value="ECO:0007669"/>
    <property type="project" value="UniProtKB-ARBA"/>
</dbReference>
<dbReference type="EMBL" id="CP000390">
    <property type="protein sequence ID" value="ABG62109.1"/>
    <property type="molecule type" value="Genomic_DNA"/>
</dbReference>
<dbReference type="SUPFAM" id="SSF53335">
    <property type="entry name" value="S-adenosyl-L-methionine-dependent methyltransferases"/>
    <property type="match status" value="1"/>
</dbReference>
<reference evidence="4" key="1">
    <citation type="submission" date="2006-06" db="EMBL/GenBank/DDBJ databases">
        <title>Complete sequence of chromosome of Chelativorans sp. BNC1.</title>
        <authorList>
            <consortium name="US DOE Joint Genome Institute"/>
            <person name="Copeland A."/>
            <person name="Lucas S."/>
            <person name="Lapidus A."/>
            <person name="Barry K."/>
            <person name="Detter J.C."/>
            <person name="Glavina del Rio T."/>
            <person name="Hammon N."/>
            <person name="Israni S."/>
            <person name="Dalin E."/>
            <person name="Tice H."/>
            <person name="Pitluck S."/>
            <person name="Chertkov O."/>
            <person name="Brettin T."/>
            <person name="Bruce D."/>
            <person name="Han C."/>
            <person name="Tapia R."/>
            <person name="Gilna P."/>
            <person name="Schmutz J."/>
            <person name="Larimer F."/>
            <person name="Land M."/>
            <person name="Hauser L."/>
            <person name="Kyrpides N."/>
            <person name="Mikhailova N."/>
            <person name="Richardson P."/>
        </authorList>
    </citation>
    <scope>NUCLEOTIDE SEQUENCE</scope>
    <source>
        <strain evidence="4">BNC1</strain>
    </source>
</reference>
<dbReference type="GO" id="GO:0032259">
    <property type="term" value="P:methylation"/>
    <property type="evidence" value="ECO:0007669"/>
    <property type="project" value="UniProtKB-KW"/>
</dbReference>
<keyword evidence="1 4" id="KW-0489">Methyltransferase</keyword>
<dbReference type="PROSITE" id="PS00092">
    <property type="entry name" value="N6_MTASE"/>
    <property type="match status" value="1"/>
</dbReference>
<feature type="domain" description="Methyltransferase small" evidence="3">
    <location>
        <begin position="62"/>
        <end position="179"/>
    </location>
</feature>
<dbReference type="Gene3D" id="3.40.50.150">
    <property type="entry name" value="Vaccinia Virus protein VP39"/>
    <property type="match status" value="1"/>
</dbReference>
<dbReference type="PANTHER" id="PTHR47739:SF1">
    <property type="entry name" value="TRNA1(VAL) (ADENINE(37)-N6)-METHYLTRANSFERASE"/>
    <property type="match status" value="1"/>
</dbReference>
<dbReference type="GO" id="GO:0003676">
    <property type="term" value="F:nucleic acid binding"/>
    <property type="evidence" value="ECO:0007669"/>
    <property type="project" value="InterPro"/>
</dbReference>
<dbReference type="KEGG" id="mes:Meso_0709"/>
<dbReference type="InterPro" id="IPR002052">
    <property type="entry name" value="DNA_methylase_N6_adenine_CS"/>
</dbReference>
<name>Q11KG6_CHESB</name>
<dbReference type="InterPro" id="IPR050210">
    <property type="entry name" value="tRNA_Adenine-N(6)_MTase"/>
</dbReference>
<dbReference type="STRING" id="266779.Meso_0709"/>
<proteinExistence type="predicted"/>
<dbReference type="AlphaFoldDB" id="Q11KG6"/>
<evidence type="ECO:0000256" key="2">
    <source>
        <dbReference type="ARBA" id="ARBA00022691"/>
    </source>
</evidence>
<dbReference type="GO" id="GO:0008170">
    <property type="term" value="F:N-methyltransferase activity"/>
    <property type="evidence" value="ECO:0007669"/>
    <property type="project" value="UniProtKB-ARBA"/>
</dbReference>
<evidence type="ECO:0000313" key="4">
    <source>
        <dbReference type="EMBL" id="ABG62109.1"/>
    </source>
</evidence>